<evidence type="ECO:0000256" key="5">
    <source>
        <dbReference type="PIRSR" id="PIRSR000097-1"/>
    </source>
</evidence>
<dbReference type="PIRSF" id="PIRSF000097">
    <property type="entry name" value="AKR"/>
    <property type="match status" value="1"/>
</dbReference>
<accession>A0A485BV49</accession>
<dbReference type="SUPFAM" id="SSF51430">
    <property type="entry name" value="NAD(P)-linked oxidoreductase"/>
    <property type="match status" value="1"/>
</dbReference>
<dbReference type="GO" id="GO:1990002">
    <property type="term" value="F:methylglyoxal reductase (NADPH) (acetol producing) activity"/>
    <property type="evidence" value="ECO:0007669"/>
    <property type="project" value="TreeGrafter"/>
</dbReference>
<feature type="active site" description="Proton donor" evidence="5">
    <location>
        <position position="44"/>
    </location>
</feature>
<evidence type="ECO:0000256" key="6">
    <source>
        <dbReference type="PIRSR" id="PIRSR000097-2"/>
    </source>
</evidence>
<dbReference type="RefSeq" id="WP_134526929.1">
    <property type="nucleotide sequence ID" value="NZ_BJNO01000003.1"/>
</dbReference>
<dbReference type="InterPro" id="IPR036812">
    <property type="entry name" value="NAD(P)_OxRdtase_dom_sf"/>
</dbReference>
<dbReference type="AlphaFoldDB" id="A0A485BV49"/>
<dbReference type="Proteomes" id="UP000332594">
    <property type="component" value="Unassembled WGS sequence"/>
</dbReference>
<evidence type="ECO:0000256" key="1">
    <source>
        <dbReference type="ARBA" id="ARBA00007905"/>
    </source>
</evidence>
<dbReference type="InterPro" id="IPR020471">
    <property type="entry name" value="AKR"/>
</dbReference>
<dbReference type="EC" id="1.1.1.274" evidence="9"/>
<evidence type="ECO:0000313" key="9">
    <source>
        <dbReference type="EMBL" id="VFS77795.1"/>
    </source>
</evidence>
<gene>
    <name evidence="9" type="primary">dkgA_1</name>
    <name evidence="9" type="ORF">NCTC13038_03783</name>
</gene>
<dbReference type="Gene3D" id="3.20.20.100">
    <property type="entry name" value="NADP-dependent oxidoreductase domain"/>
    <property type="match status" value="1"/>
</dbReference>
<dbReference type="GO" id="GO:0051596">
    <property type="term" value="P:methylglyoxal catabolic process"/>
    <property type="evidence" value="ECO:0007669"/>
    <property type="project" value="TreeGrafter"/>
</dbReference>
<evidence type="ECO:0000313" key="10">
    <source>
        <dbReference type="Proteomes" id="UP000332594"/>
    </source>
</evidence>
<evidence type="ECO:0000256" key="4">
    <source>
        <dbReference type="ARBA" id="ARBA00049445"/>
    </source>
</evidence>
<evidence type="ECO:0000256" key="3">
    <source>
        <dbReference type="ARBA" id="ARBA00023002"/>
    </source>
</evidence>
<reference evidence="9 10" key="1">
    <citation type="submission" date="2019-03" db="EMBL/GenBank/DDBJ databases">
        <authorList>
            <consortium name="Pathogen Informatics"/>
        </authorList>
    </citation>
    <scope>NUCLEOTIDE SEQUENCE [LARGE SCALE GENOMIC DNA]</scope>
    <source>
        <strain evidence="9 10">NCTC13038</strain>
    </source>
</reference>
<keyword evidence="2" id="KW-0521">NADP</keyword>
<organism evidence="9 10">
    <name type="scientific">Raoultella terrigena</name>
    <name type="common">Klebsiella terrigena</name>
    <dbReference type="NCBI Taxonomy" id="577"/>
    <lineage>
        <taxon>Bacteria</taxon>
        <taxon>Pseudomonadati</taxon>
        <taxon>Pseudomonadota</taxon>
        <taxon>Gammaproteobacteria</taxon>
        <taxon>Enterobacterales</taxon>
        <taxon>Enterobacteriaceae</taxon>
        <taxon>Klebsiella/Raoultella group</taxon>
        <taxon>Raoultella</taxon>
    </lineage>
</organism>
<dbReference type="PANTHER" id="PTHR43827:SF3">
    <property type="entry name" value="NADP-DEPENDENT OXIDOREDUCTASE DOMAIN-CONTAINING PROTEIN"/>
    <property type="match status" value="1"/>
</dbReference>
<dbReference type="PRINTS" id="PR00069">
    <property type="entry name" value="ALDKETRDTASE"/>
</dbReference>
<dbReference type="PANTHER" id="PTHR43827">
    <property type="entry name" value="2,5-DIKETO-D-GLUCONIC ACID REDUCTASE"/>
    <property type="match status" value="1"/>
</dbReference>
<dbReference type="EMBL" id="CAADJG010000002">
    <property type="protein sequence ID" value="VFS77795.1"/>
    <property type="molecule type" value="Genomic_DNA"/>
</dbReference>
<comment type="similarity">
    <text evidence="1">Belongs to the aldo/keto reductase family.</text>
</comment>
<evidence type="ECO:0000259" key="8">
    <source>
        <dbReference type="Pfam" id="PF00248"/>
    </source>
</evidence>
<dbReference type="InterPro" id="IPR023210">
    <property type="entry name" value="NADP_OxRdtase_dom"/>
</dbReference>
<dbReference type="PROSITE" id="PS00798">
    <property type="entry name" value="ALDOKETO_REDUCTASE_1"/>
    <property type="match status" value="1"/>
</dbReference>
<feature type="binding site" evidence="6">
    <location>
        <position position="102"/>
    </location>
    <ligand>
        <name>substrate</name>
    </ligand>
</feature>
<proteinExistence type="inferred from homology"/>
<feature type="site" description="Lowers pKa of active site Tyr" evidence="7">
    <location>
        <position position="69"/>
    </location>
</feature>
<name>A0A485BV49_RAOTE</name>
<keyword evidence="3 9" id="KW-0560">Oxidoreductase</keyword>
<protein>
    <submittedName>
        <fullName evidence="9">2,5-diketo-D-gluconic acid reductase A</fullName>
        <ecNumber evidence="9">1.1.1.274</ecNumber>
    </submittedName>
</protein>
<dbReference type="PROSITE" id="PS00062">
    <property type="entry name" value="ALDOKETO_REDUCTASE_2"/>
    <property type="match status" value="1"/>
</dbReference>
<dbReference type="InterPro" id="IPR018170">
    <property type="entry name" value="Aldo/ket_reductase_CS"/>
</dbReference>
<feature type="domain" description="NADP-dependent oxidoreductase" evidence="8">
    <location>
        <begin position="13"/>
        <end position="251"/>
    </location>
</feature>
<evidence type="ECO:0000256" key="2">
    <source>
        <dbReference type="ARBA" id="ARBA00022857"/>
    </source>
</evidence>
<evidence type="ECO:0000256" key="7">
    <source>
        <dbReference type="PIRSR" id="PIRSR000097-3"/>
    </source>
</evidence>
<sequence>MNILYQPEFIRGFGTYKLRGERLITALGHALSIGYRAIDTAQMYENEKEIGQVLSRHSVARDELCITTKVLPANYRQALFMASVAQSLAALNVEQVDVLLLHSPPKQDFGATLRLLEQAQRQGLTKYIGLSNFSAEQMAAARDEIATPLVVNQVEFHPLLDQGSLLQAAAETAIPLSSYCSIARGEALNYPLIQRLADAYARTPAQIILRWILQSGIQSNTMSSNPVRIAENFAILDFTLSHIDMQQIAELKIANYRVVAV</sequence>
<dbReference type="Pfam" id="PF00248">
    <property type="entry name" value="Aldo_ket_red"/>
    <property type="match status" value="1"/>
</dbReference>
<comment type="catalytic activity">
    <reaction evidence="4">
        <text>hydroxyacetone + NADP(+) = methylglyoxal + NADPH + H(+)</text>
        <dbReference type="Rhea" id="RHEA:27986"/>
        <dbReference type="ChEBI" id="CHEBI:15378"/>
        <dbReference type="ChEBI" id="CHEBI:17158"/>
        <dbReference type="ChEBI" id="CHEBI:27957"/>
        <dbReference type="ChEBI" id="CHEBI:57783"/>
        <dbReference type="ChEBI" id="CHEBI:58349"/>
    </reaction>
</comment>
<dbReference type="GO" id="GO:0050580">
    <property type="term" value="F:2,5-didehydrogluconate reductase activity"/>
    <property type="evidence" value="ECO:0007669"/>
    <property type="project" value="UniProtKB-EC"/>
</dbReference>